<sequence>STSFPTLRRAKEVVGVNFQLPNIRDLRTIKIPPETVRSTLNLAKRSLHVADKNLTSEHKVLAFKPCNLKDKKIFVLIIERCDTEYIVLVVGMSPGIFQITPSTISKHLPPGFIQSLFFFELIISIVSWKKEKEINQKQPLWLFLIC</sequence>
<accession>X0YPM5</accession>
<organism evidence="1">
    <name type="scientific">marine sediment metagenome</name>
    <dbReference type="NCBI Taxonomy" id="412755"/>
    <lineage>
        <taxon>unclassified sequences</taxon>
        <taxon>metagenomes</taxon>
        <taxon>ecological metagenomes</taxon>
    </lineage>
</organism>
<protein>
    <submittedName>
        <fullName evidence="1">Uncharacterized protein</fullName>
    </submittedName>
</protein>
<proteinExistence type="predicted"/>
<dbReference type="EMBL" id="BARS01043344">
    <property type="protein sequence ID" value="GAG38661.1"/>
    <property type="molecule type" value="Genomic_DNA"/>
</dbReference>
<evidence type="ECO:0000313" key="1">
    <source>
        <dbReference type="EMBL" id="GAG38661.1"/>
    </source>
</evidence>
<comment type="caution">
    <text evidence="1">The sequence shown here is derived from an EMBL/GenBank/DDBJ whole genome shotgun (WGS) entry which is preliminary data.</text>
</comment>
<feature type="non-terminal residue" evidence="1">
    <location>
        <position position="1"/>
    </location>
</feature>
<reference evidence="1" key="1">
    <citation type="journal article" date="2014" name="Front. Microbiol.">
        <title>High frequency of phylogenetically diverse reductive dehalogenase-homologous genes in deep subseafloor sedimentary metagenomes.</title>
        <authorList>
            <person name="Kawai M."/>
            <person name="Futagami T."/>
            <person name="Toyoda A."/>
            <person name="Takaki Y."/>
            <person name="Nishi S."/>
            <person name="Hori S."/>
            <person name="Arai W."/>
            <person name="Tsubouchi T."/>
            <person name="Morono Y."/>
            <person name="Uchiyama I."/>
            <person name="Ito T."/>
            <person name="Fujiyama A."/>
            <person name="Inagaki F."/>
            <person name="Takami H."/>
        </authorList>
    </citation>
    <scope>NUCLEOTIDE SEQUENCE</scope>
    <source>
        <strain evidence="1">Expedition CK06-06</strain>
    </source>
</reference>
<name>X0YPM5_9ZZZZ</name>
<dbReference type="AlphaFoldDB" id="X0YPM5"/>
<gene>
    <name evidence="1" type="ORF">S01H1_65637</name>
</gene>